<feature type="domain" description="Plasmid pRiA4b Orf3-like" evidence="1">
    <location>
        <begin position="9"/>
        <end position="172"/>
    </location>
</feature>
<dbReference type="PANTHER" id="PTHR41878:SF1">
    <property type="entry name" value="TNPR PROTEIN"/>
    <property type="match status" value="1"/>
</dbReference>
<organism evidence="2 3">
    <name type="scientific">Candidatus Finniella inopinata</name>
    <dbReference type="NCBI Taxonomy" id="1696036"/>
    <lineage>
        <taxon>Bacteria</taxon>
        <taxon>Pseudomonadati</taxon>
        <taxon>Pseudomonadota</taxon>
        <taxon>Alphaproteobacteria</taxon>
        <taxon>Holosporales</taxon>
        <taxon>Candidatus Paracaedibacteraceae</taxon>
        <taxon>Candidatus Finniella</taxon>
    </lineage>
</organism>
<evidence type="ECO:0000259" key="1">
    <source>
        <dbReference type="Pfam" id="PF07929"/>
    </source>
</evidence>
<sequence length="222" mass="26815">MHRQEFPEIYQFRIYLKGISPLIWRRLLVKGSSSLSDLHYAIQISMGWGDYHLNRFIIWGKDYGVYHDGGINFSDNPKKVYLADFQFRINEKFVYEYDFSDGWEHEIRLEKIVPFDPKKTYPLCIGGRYVCPPEDCGGPLSFMKMKDHYSLWTIEEELKEAIEQYQEEEDWDSFQETAKELKDWYLVLYQPFNRNKINTQLRRYFDSQHKDQLTVEEVQDED</sequence>
<reference evidence="2 3" key="1">
    <citation type="submission" date="2018-10" db="EMBL/GenBank/DDBJ databases">
        <title>An updated phylogeny of the Alphaproteobacteria reveals that the parasitic Rickettsiales and Holosporales have independent origins.</title>
        <authorList>
            <person name="Munoz-Gomez S.A."/>
            <person name="Hess S."/>
            <person name="Burger G."/>
            <person name="Lang B.F."/>
            <person name="Susko E."/>
            <person name="Slamovits C.H."/>
            <person name="Roger A.J."/>
        </authorList>
    </citation>
    <scope>NUCLEOTIDE SEQUENCE [LARGE SCALE GENOMIC DNA]</scope>
    <source>
        <strain evidence="2">HOLO01</strain>
    </source>
</reference>
<dbReference type="SUPFAM" id="SSF159941">
    <property type="entry name" value="MM3350-like"/>
    <property type="match status" value="1"/>
</dbReference>
<dbReference type="AlphaFoldDB" id="A0A4Q7DH60"/>
<dbReference type="Gene3D" id="3.10.290.30">
    <property type="entry name" value="MM3350-like"/>
    <property type="match status" value="1"/>
</dbReference>
<protein>
    <submittedName>
        <fullName evidence="2">Plasmid pRiA4b ORF-3 family protein</fullName>
    </submittedName>
</protein>
<dbReference type="PANTHER" id="PTHR41878">
    <property type="entry name" value="LEXA REPRESSOR-RELATED"/>
    <property type="match status" value="1"/>
</dbReference>
<dbReference type="Proteomes" id="UP000293550">
    <property type="component" value="Unassembled WGS sequence"/>
</dbReference>
<name>A0A4Q7DH60_9PROT</name>
<dbReference type="InterPro" id="IPR024047">
    <property type="entry name" value="MM3350-like_sf"/>
</dbReference>
<keyword evidence="3" id="KW-1185">Reference proteome</keyword>
<evidence type="ECO:0000313" key="2">
    <source>
        <dbReference type="EMBL" id="RZI45234.1"/>
    </source>
</evidence>
<accession>A0A4Q7DH60</accession>
<evidence type="ECO:0000313" key="3">
    <source>
        <dbReference type="Proteomes" id="UP000293550"/>
    </source>
</evidence>
<gene>
    <name evidence="2" type="ORF">EQU50_07845</name>
</gene>
<dbReference type="EMBL" id="SCFB01000021">
    <property type="protein sequence ID" value="RZI45234.1"/>
    <property type="molecule type" value="Genomic_DNA"/>
</dbReference>
<proteinExistence type="predicted"/>
<dbReference type="InterPro" id="IPR012912">
    <property type="entry name" value="Plasmid_pRiA4b_Orf3-like"/>
</dbReference>
<dbReference type="RefSeq" id="WP_130154572.1">
    <property type="nucleotide sequence ID" value="NZ_SCFB01000021.1"/>
</dbReference>
<comment type="caution">
    <text evidence="2">The sequence shown here is derived from an EMBL/GenBank/DDBJ whole genome shotgun (WGS) entry which is preliminary data.</text>
</comment>
<dbReference type="OrthoDB" id="9816539at2"/>
<dbReference type="Pfam" id="PF07929">
    <property type="entry name" value="PRiA4_ORF3"/>
    <property type="match status" value="1"/>
</dbReference>